<protein>
    <recommendedName>
        <fullName evidence="6">Inositolphosphotransferase Aur1/Ipt1 domain-containing protein</fullName>
    </recommendedName>
</protein>
<keyword evidence="2 5" id="KW-0812">Transmembrane</keyword>
<feature type="transmembrane region" description="Helical" evidence="5">
    <location>
        <begin position="281"/>
        <end position="301"/>
    </location>
</feature>
<evidence type="ECO:0000256" key="1">
    <source>
        <dbReference type="ARBA" id="ARBA00004141"/>
    </source>
</evidence>
<feature type="transmembrane region" description="Helical" evidence="5">
    <location>
        <begin position="197"/>
        <end position="216"/>
    </location>
</feature>
<feature type="transmembrane region" description="Helical" evidence="5">
    <location>
        <begin position="228"/>
        <end position="244"/>
    </location>
</feature>
<dbReference type="Pfam" id="PF14378">
    <property type="entry name" value="PAP2_3"/>
    <property type="match status" value="2"/>
</dbReference>
<proteinExistence type="predicted"/>
<evidence type="ECO:0000256" key="4">
    <source>
        <dbReference type="ARBA" id="ARBA00023136"/>
    </source>
</evidence>
<evidence type="ECO:0000256" key="5">
    <source>
        <dbReference type="SAM" id="Phobius"/>
    </source>
</evidence>
<reference evidence="7 8" key="1">
    <citation type="submission" date="2023-11" db="EMBL/GenBank/DDBJ databases">
        <title>Draft genome sequence and annotation of the polyextremotolerant black yeast-like fungus Aureobasidium pullulans NRRL 62042.</title>
        <authorList>
            <person name="Dielentheis-Frenken M.R.E."/>
            <person name="Wibberg D."/>
            <person name="Blank L.M."/>
            <person name="Tiso T."/>
        </authorList>
    </citation>
    <scope>NUCLEOTIDE SEQUENCE [LARGE SCALE GENOMIC DNA]</scope>
    <source>
        <strain evidence="7 8">NRRL 62042</strain>
    </source>
</reference>
<dbReference type="EMBL" id="JASGXD010000002">
    <property type="protein sequence ID" value="KAK6007808.1"/>
    <property type="molecule type" value="Genomic_DNA"/>
</dbReference>
<feature type="transmembrane region" description="Helical" evidence="5">
    <location>
        <begin position="113"/>
        <end position="133"/>
    </location>
</feature>
<accession>A0ABR0TTR0</accession>
<feature type="transmembrane region" description="Helical" evidence="5">
    <location>
        <begin position="322"/>
        <end position="347"/>
    </location>
</feature>
<evidence type="ECO:0000313" key="8">
    <source>
        <dbReference type="Proteomes" id="UP001341245"/>
    </source>
</evidence>
<feature type="transmembrane region" description="Helical" evidence="5">
    <location>
        <begin position="14"/>
        <end position="33"/>
    </location>
</feature>
<evidence type="ECO:0000256" key="3">
    <source>
        <dbReference type="ARBA" id="ARBA00022989"/>
    </source>
</evidence>
<dbReference type="InterPro" id="IPR026841">
    <property type="entry name" value="Aur1/Ipt1"/>
</dbReference>
<feature type="domain" description="Inositolphosphotransferase Aur1/Ipt1" evidence="6">
    <location>
        <begin position="317"/>
        <end position="361"/>
    </location>
</feature>
<keyword evidence="8" id="KW-1185">Reference proteome</keyword>
<organism evidence="7 8">
    <name type="scientific">Aureobasidium pullulans</name>
    <name type="common">Black yeast</name>
    <name type="synonym">Pullularia pullulans</name>
    <dbReference type="NCBI Taxonomy" id="5580"/>
    <lineage>
        <taxon>Eukaryota</taxon>
        <taxon>Fungi</taxon>
        <taxon>Dikarya</taxon>
        <taxon>Ascomycota</taxon>
        <taxon>Pezizomycotina</taxon>
        <taxon>Dothideomycetes</taxon>
        <taxon>Dothideomycetidae</taxon>
        <taxon>Dothideales</taxon>
        <taxon>Saccotheciaceae</taxon>
        <taxon>Aureobasidium</taxon>
    </lineage>
</organism>
<name>A0ABR0TTR0_AURPU</name>
<evidence type="ECO:0000256" key="2">
    <source>
        <dbReference type="ARBA" id="ARBA00022692"/>
    </source>
</evidence>
<evidence type="ECO:0000313" key="7">
    <source>
        <dbReference type="EMBL" id="KAK6007808.1"/>
    </source>
</evidence>
<keyword evidence="4 5" id="KW-0472">Membrane</keyword>
<comment type="caution">
    <text evidence="7">The sequence shown here is derived from an EMBL/GenBank/DDBJ whole genome shotgun (WGS) entry which is preliminary data.</text>
</comment>
<dbReference type="Proteomes" id="UP001341245">
    <property type="component" value="Unassembled WGS sequence"/>
</dbReference>
<dbReference type="PANTHER" id="PTHR31310:SF10">
    <property type="entry name" value="INOSITOLPHOSPHOTRANSFERASE AUR1_IPT1 DOMAIN-CONTAINING PROTEIN"/>
    <property type="match status" value="1"/>
</dbReference>
<feature type="domain" description="Inositolphosphotransferase Aur1/Ipt1" evidence="6">
    <location>
        <begin position="173"/>
        <end position="300"/>
    </location>
</feature>
<sequence length="401" mass="46656">MNEPPWSSTPAWKLPGWAEPLMVVVILFGAMFMTRKKGFRVFRSKSRMYKSVLDSDDAACSTDELLVHEERDEIDTQNSMTTTKYSPKMRRILGITFRTPNTSRFKHNIHSRVLQRFPFLLEMFYWVINYAFYRMTAVLSQRIFAGRGIWTVAESHGLAILEFEQHGVLSFLFPNELKVQQWFMRNHQDALSSLNKVYALIHIPGTVGFIAWYYYVAPSHPTFARVRRTMNLTNFMAFTTYIFYPCMPPRLLPTEYGFLDTVRHDDAQSVWMSGKYVNSLAAMPSMHFGYAFCVGCTMICHSGVFRRKLEHGEMSKTWAWKLFYLMVGVGYPMLILTSIIATANHYFLDALVATAYVLAAFMSNRVFCVFVPLEDWLLWAIRAERPVPSTDERFKEADYRL</sequence>
<keyword evidence="3 5" id="KW-1133">Transmembrane helix</keyword>
<gene>
    <name evidence="7" type="ORF">QM012_004622</name>
</gene>
<comment type="subcellular location">
    <subcellularLocation>
        <location evidence="1">Membrane</location>
        <topology evidence="1">Multi-pass membrane protein</topology>
    </subcellularLocation>
</comment>
<feature type="transmembrane region" description="Helical" evidence="5">
    <location>
        <begin position="353"/>
        <end position="373"/>
    </location>
</feature>
<evidence type="ECO:0000259" key="6">
    <source>
        <dbReference type="Pfam" id="PF14378"/>
    </source>
</evidence>
<dbReference type="InterPro" id="IPR052185">
    <property type="entry name" value="IPC_Synthase-Related"/>
</dbReference>
<dbReference type="PANTHER" id="PTHR31310">
    <property type="match status" value="1"/>
</dbReference>
<dbReference type="CDD" id="cd03386">
    <property type="entry name" value="PAP2_Aur1_like"/>
    <property type="match status" value="1"/>
</dbReference>